<keyword evidence="2" id="KW-1185">Reference proteome</keyword>
<dbReference type="Proteomes" id="UP001057402">
    <property type="component" value="Chromosome 6"/>
</dbReference>
<sequence>MDSYNYPDSGDSSPRSRDVDPSEPSAFFDDASNYKLKFMVSYGGKIQPRPHDNHLTYVGGETKLLTVDRNLSLPALLSRLSSLSADFPTPVPSFKYQLPGEDLDSLISVSSEDDLLHLFLEYDRLLRSSPSSKPPRMRIFLFPSSSSSAQQPPTQSFIDAINSAPAARQDTLKADPRGGGGGGTNSVDFLLGFEKGVVGAAFRQDQIRSEQAVAVDRGLDPAEVQRQLQLELQRMQLRSEAQDSVVYGRKVEEAPNASGGMAGYGAPSNFYAPKIAEKPMPQVLPPQQAMAAPAAAIPGYWQEKQVPSMGFPAASVREQPMYVIPGHPAGGIYHPSPPPQAQMVRAVAGGSGGQGYYAVPQRFPEEVYREHHQLQSQQPQQQQLPQQQHQQPPQQHHQQPMYGMLPQQAISAGQTVAFTSQAQFPKIASGEAMGLVRTSGTGAGVMDAMNYAQVMYAAASGGGGGGGMVVPSPYQGMVAVSGGDMRLSSGGGGGGGSGGSLSQEGKVIGKVTQNSQ</sequence>
<proteinExistence type="predicted"/>
<comment type="caution">
    <text evidence="1">The sequence shown here is derived from an EMBL/GenBank/DDBJ whole genome shotgun (WGS) entry which is preliminary data.</text>
</comment>
<reference evidence="2" key="1">
    <citation type="journal article" date="2023" name="Front. Plant Sci.">
        <title>Chromosomal-level genome assembly of Melastoma candidum provides insights into trichome evolution.</title>
        <authorList>
            <person name="Zhong Y."/>
            <person name="Wu W."/>
            <person name="Sun C."/>
            <person name="Zou P."/>
            <person name="Liu Y."/>
            <person name="Dai S."/>
            <person name="Zhou R."/>
        </authorList>
    </citation>
    <scope>NUCLEOTIDE SEQUENCE [LARGE SCALE GENOMIC DNA]</scope>
</reference>
<organism evidence="1 2">
    <name type="scientific">Melastoma candidum</name>
    <dbReference type="NCBI Taxonomy" id="119954"/>
    <lineage>
        <taxon>Eukaryota</taxon>
        <taxon>Viridiplantae</taxon>
        <taxon>Streptophyta</taxon>
        <taxon>Embryophyta</taxon>
        <taxon>Tracheophyta</taxon>
        <taxon>Spermatophyta</taxon>
        <taxon>Magnoliopsida</taxon>
        <taxon>eudicotyledons</taxon>
        <taxon>Gunneridae</taxon>
        <taxon>Pentapetalae</taxon>
        <taxon>rosids</taxon>
        <taxon>malvids</taxon>
        <taxon>Myrtales</taxon>
        <taxon>Melastomataceae</taxon>
        <taxon>Melastomatoideae</taxon>
        <taxon>Melastomateae</taxon>
        <taxon>Melastoma</taxon>
    </lineage>
</organism>
<evidence type="ECO:0000313" key="2">
    <source>
        <dbReference type="Proteomes" id="UP001057402"/>
    </source>
</evidence>
<protein>
    <submittedName>
        <fullName evidence="1">Uncharacterized protein</fullName>
    </submittedName>
</protein>
<accession>A0ACB9QN46</accession>
<name>A0ACB9QN46_9MYRT</name>
<evidence type="ECO:0000313" key="1">
    <source>
        <dbReference type="EMBL" id="KAI4367524.1"/>
    </source>
</evidence>
<gene>
    <name evidence="1" type="ORF">MLD38_023254</name>
</gene>
<dbReference type="EMBL" id="CM042885">
    <property type="protein sequence ID" value="KAI4367524.1"/>
    <property type="molecule type" value="Genomic_DNA"/>
</dbReference>